<keyword evidence="3" id="KW-1185">Reference proteome</keyword>
<evidence type="ECO:0000313" key="2">
    <source>
        <dbReference type="EMBL" id="NMG01348.1"/>
    </source>
</evidence>
<dbReference type="Gene3D" id="3.30.2290.10">
    <property type="entry name" value="PmbA/TldD superfamily"/>
    <property type="match status" value="1"/>
</dbReference>
<evidence type="ECO:0000313" key="3">
    <source>
        <dbReference type="Proteomes" id="UP000634522"/>
    </source>
</evidence>
<gene>
    <name evidence="2" type="ORF">GPA27_28705</name>
</gene>
<evidence type="ECO:0000259" key="1">
    <source>
        <dbReference type="Pfam" id="PF19290"/>
    </source>
</evidence>
<dbReference type="Pfam" id="PF19290">
    <property type="entry name" value="PmbA_TldD_2nd"/>
    <property type="match status" value="1"/>
</dbReference>
<dbReference type="SUPFAM" id="SSF111283">
    <property type="entry name" value="Putative modulator of DNA gyrase, PmbA/TldD"/>
    <property type="match status" value="1"/>
</dbReference>
<proteinExistence type="predicted"/>
<feature type="non-terminal residue" evidence="2">
    <location>
        <position position="1"/>
    </location>
</feature>
<dbReference type="InterPro" id="IPR035068">
    <property type="entry name" value="TldD/PmbA_N"/>
</dbReference>
<dbReference type="InterPro" id="IPR036059">
    <property type="entry name" value="TldD/PmbA_sf"/>
</dbReference>
<reference evidence="2 3" key="1">
    <citation type="submission" date="2019-12" db="EMBL/GenBank/DDBJ databases">
        <title>Comparative genomics gives insights into the taxonomy of the Azoarcus-Aromatoleum group and reveals separate origins of nif in the plant-associated Azoarcus and non-plant-associated Aromatoleum sub-groups.</title>
        <authorList>
            <person name="Lafos M."/>
            <person name="Maluk M."/>
            <person name="Batista M."/>
            <person name="Junghare M."/>
            <person name="Carmona M."/>
            <person name="Faoro H."/>
            <person name="Cruz L.M."/>
            <person name="Battistoni F."/>
            <person name="De Souza E."/>
            <person name="Pedrosa F."/>
            <person name="Chen W.-M."/>
            <person name="Poole P.S."/>
            <person name="Dixon R.A."/>
            <person name="James E.K."/>
        </authorList>
    </citation>
    <scope>NUCLEOTIDE SEQUENCE [LARGE SCALE GENOMIC DNA]</scope>
    <source>
        <strain evidence="2 3">T</strain>
    </source>
</reference>
<sequence>DALDASRFAKVDPDQRITVQQSRLITDCAEIHQADTTAVEEKIALTLRLESDMLALPDVTGAPYNGFFEGESRLWLANSQGSICEHQEFSVGCHSSALIEREGRQSMHYQGQYARRFDELESQPLI</sequence>
<organism evidence="2 3">
    <name type="scientific">Aromatoleum toluolicum</name>
    <dbReference type="NCBI Taxonomy" id="90060"/>
    <lineage>
        <taxon>Bacteria</taxon>
        <taxon>Pseudomonadati</taxon>
        <taxon>Pseudomonadota</taxon>
        <taxon>Betaproteobacteria</taxon>
        <taxon>Rhodocyclales</taxon>
        <taxon>Rhodocyclaceae</taxon>
        <taxon>Aromatoleum</taxon>
    </lineage>
</organism>
<dbReference type="EMBL" id="WTVS01000284">
    <property type="protein sequence ID" value="NMG01348.1"/>
    <property type="molecule type" value="Genomic_DNA"/>
</dbReference>
<dbReference type="InterPro" id="IPR045570">
    <property type="entry name" value="Metalloprtase-TldD/E_cen_dom"/>
</dbReference>
<feature type="non-terminal residue" evidence="2">
    <location>
        <position position="126"/>
    </location>
</feature>
<comment type="caution">
    <text evidence="2">The sequence shown here is derived from an EMBL/GenBank/DDBJ whole genome shotgun (WGS) entry which is preliminary data.</text>
</comment>
<feature type="domain" description="Metalloprotease TldD/E central" evidence="1">
    <location>
        <begin position="38"/>
        <end position="117"/>
    </location>
</feature>
<protein>
    <submittedName>
        <fullName evidence="2">TldD/PmbA family protein</fullName>
    </submittedName>
</protein>
<accession>A0ABX1NPN2</accession>
<name>A0ABX1NPN2_9RHOO</name>
<dbReference type="RefSeq" id="WP_211165333.1">
    <property type="nucleotide sequence ID" value="NZ_WTVS01000284.1"/>
</dbReference>
<dbReference type="Proteomes" id="UP000634522">
    <property type="component" value="Unassembled WGS sequence"/>
</dbReference>